<organism evidence="2 3">
    <name type="scientific">Apiospora phragmitis</name>
    <dbReference type="NCBI Taxonomy" id="2905665"/>
    <lineage>
        <taxon>Eukaryota</taxon>
        <taxon>Fungi</taxon>
        <taxon>Dikarya</taxon>
        <taxon>Ascomycota</taxon>
        <taxon>Pezizomycotina</taxon>
        <taxon>Sordariomycetes</taxon>
        <taxon>Xylariomycetidae</taxon>
        <taxon>Amphisphaeriales</taxon>
        <taxon>Apiosporaceae</taxon>
        <taxon>Apiospora</taxon>
    </lineage>
</organism>
<feature type="domain" description="2EXR" evidence="1">
    <location>
        <begin position="22"/>
        <end position="114"/>
    </location>
</feature>
<dbReference type="InterPro" id="IPR045518">
    <property type="entry name" value="2EXR"/>
</dbReference>
<dbReference type="RefSeq" id="XP_066709653.1">
    <property type="nucleotide sequence ID" value="XM_066864692.1"/>
</dbReference>
<evidence type="ECO:0000313" key="3">
    <source>
        <dbReference type="Proteomes" id="UP001480595"/>
    </source>
</evidence>
<dbReference type="GeneID" id="92097755"/>
<proteinExistence type="predicted"/>
<sequence length="213" mass="24326">MPDSNPVAGASRHPATRCRKCFINFGRLPPELRHMVWQNALEENAPGRFRIIPTAGLVSPVLLVCRESRHWALKHYSLRIPVHEVSRWAPVTSVELHGSGPHPIKNLAISEHGAERGCLYLNPGQDPIVLGVRYTYFKEPVQRKGGKPYYGCTTKKIEPDSFNLSPLRIVRWDVDRLRELFMNKKEPIGRRELRIREKAVANGCDHPTETVKR</sequence>
<dbReference type="EMBL" id="JAQQWL010000013">
    <property type="protein sequence ID" value="KAK8042800.1"/>
    <property type="molecule type" value="Genomic_DNA"/>
</dbReference>
<gene>
    <name evidence="2" type="ORF">PG994_013283</name>
</gene>
<protein>
    <recommendedName>
        <fullName evidence="1">2EXR domain-containing protein</fullName>
    </recommendedName>
</protein>
<accession>A0ABR1T9Y0</accession>
<comment type="caution">
    <text evidence="2">The sequence shown here is derived from an EMBL/GenBank/DDBJ whole genome shotgun (WGS) entry which is preliminary data.</text>
</comment>
<name>A0ABR1T9Y0_9PEZI</name>
<evidence type="ECO:0000259" key="1">
    <source>
        <dbReference type="Pfam" id="PF20150"/>
    </source>
</evidence>
<reference evidence="2 3" key="1">
    <citation type="submission" date="2023-01" db="EMBL/GenBank/DDBJ databases">
        <title>Analysis of 21 Apiospora genomes using comparative genomics revels a genus with tremendous synthesis potential of carbohydrate active enzymes and secondary metabolites.</title>
        <authorList>
            <person name="Sorensen T."/>
        </authorList>
    </citation>
    <scope>NUCLEOTIDE SEQUENCE [LARGE SCALE GENOMIC DNA]</scope>
    <source>
        <strain evidence="2 3">CBS 135458</strain>
    </source>
</reference>
<keyword evidence="3" id="KW-1185">Reference proteome</keyword>
<dbReference type="Pfam" id="PF20150">
    <property type="entry name" value="2EXR"/>
    <property type="match status" value="1"/>
</dbReference>
<evidence type="ECO:0000313" key="2">
    <source>
        <dbReference type="EMBL" id="KAK8042800.1"/>
    </source>
</evidence>
<dbReference type="Proteomes" id="UP001480595">
    <property type="component" value="Unassembled WGS sequence"/>
</dbReference>